<comment type="caution">
    <text evidence="1">The sequence shown here is derived from an EMBL/GenBank/DDBJ whole genome shotgun (WGS) entry which is preliminary data.</text>
</comment>
<protein>
    <submittedName>
        <fullName evidence="1">Uncharacterized protein DUF2794</fullName>
    </submittedName>
</protein>
<dbReference type="InterPro" id="IPR021252">
    <property type="entry name" value="DUF2794"/>
</dbReference>
<dbReference type="AlphaFoldDB" id="A0A3D9HVQ7"/>
<name>A0A3D9HVQ7_9PROT</name>
<proteinExistence type="predicted"/>
<dbReference type="Pfam" id="PF10984">
    <property type="entry name" value="DUF2794"/>
    <property type="match status" value="1"/>
</dbReference>
<dbReference type="OrthoDB" id="7159482at2"/>
<accession>A0A3D9HVQ7</accession>
<organism evidence="1 2">
    <name type="scientific">Aestuariispira insulae</name>
    <dbReference type="NCBI Taxonomy" id="1461337"/>
    <lineage>
        <taxon>Bacteria</taxon>
        <taxon>Pseudomonadati</taxon>
        <taxon>Pseudomonadota</taxon>
        <taxon>Alphaproteobacteria</taxon>
        <taxon>Rhodospirillales</taxon>
        <taxon>Kiloniellaceae</taxon>
        <taxon>Aestuariispira</taxon>
    </lineage>
</organism>
<sequence length="114" mass="13327">MNNLVDLSNYRQKGSKHRAVFFSKEELRSILDLYSRHVADGEWKDYAIDHQGPVAGFSVFRHSFDRPLLTIGKRRNGKHEEFFLTSNGRTIKRSRHLGDLLKYLSKPMKLIKLP</sequence>
<gene>
    <name evidence="1" type="ORF">DFP90_101369</name>
</gene>
<dbReference type="EMBL" id="QRDW01000001">
    <property type="protein sequence ID" value="RED53578.1"/>
    <property type="molecule type" value="Genomic_DNA"/>
</dbReference>
<dbReference type="RefSeq" id="WP_115934704.1">
    <property type="nucleotide sequence ID" value="NZ_QRDW01000001.1"/>
</dbReference>
<keyword evidence="2" id="KW-1185">Reference proteome</keyword>
<dbReference type="Proteomes" id="UP000256845">
    <property type="component" value="Unassembled WGS sequence"/>
</dbReference>
<evidence type="ECO:0000313" key="1">
    <source>
        <dbReference type="EMBL" id="RED53578.1"/>
    </source>
</evidence>
<evidence type="ECO:0000313" key="2">
    <source>
        <dbReference type="Proteomes" id="UP000256845"/>
    </source>
</evidence>
<reference evidence="1 2" key="1">
    <citation type="submission" date="2018-07" db="EMBL/GenBank/DDBJ databases">
        <title>Genomic Encyclopedia of Type Strains, Phase III (KMG-III): the genomes of soil and plant-associated and newly described type strains.</title>
        <authorList>
            <person name="Whitman W."/>
        </authorList>
    </citation>
    <scope>NUCLEOTIDE SEQUENCE [LARGE SCALE GENOMIC DNA]</scope>
    <source>
        <strain evidence="1 2">CECT 8488</strain>
    </source>
</reference>